<evidence type="ECO:0000313" key="1">
    <source>
        <dbReference type="EMBL" id="STG53067.1"/>
    </source>
</evidence>
<sequence length="60" mass="6602">MRVNLLIAMIIVALIWPATALRAAVSKTTWADAPAREFVLSKTTQTTTFSSLLAGRWIRA</sequence>
<organism evidence="1 2">
    <name type="scientific">Escherichia coli</name>
    <dbReference type="NCBI Taxonomy" id="562"/>
    <lineage>
        <taxon>Bacteria</taxon>
        <taxon>Pseudomonadati</taxon>
        <taxon>Pseudomonadota</taxon>
        <taxon>Gammaproteobacteria</taxon>
        <taxon>Enterobacterales</taxon>
        <taxon>Enterobacteriaceae</taxon>
        <taxon>Escherichia</taxon>
    </lineage>
</organism>
<name>A0A376MRU2_ECOLX</name>
<dbReference type="EMBL" id="UGAW01000001">
    <property type="protein sequence ID" value="STG53067.1"/>
    <property type="molecule type" value="Genomic_DNA"/>
</dbReference>
<evidence type="ECO:0000313" key="2">
    <source>
        <dbReference type="Proteomes" id="UP000254817"/>
    </source>
</evidence>
<gene>
    <name evidence="1" type="ORF">NCTC11112_03601</name>
</gene>
<protein>
    <submittedName>
        <fullName evidence="1">Putative fimbrial protein</fullName>
    </submittedName>
</protein>
<accession>A0A376MRU2</accession>
<reference evidence="1 2" key="1">
    <citation type="submission" date="2018-06" db="EMBL/GenBank/DDBJ databases">
        <authorList>
            <consortium name="Pathogen Informatics"/>
            <person name="Doyle S."/>
        </authorList>
    </citation>
    <scope>NUCLEOTIDE SEQUENCE [LARGE SCALE GENOMIC DNA]</scope>
    <source>
        <strain evidence="1 2">NCTC11112</strain>
    </source>
</reference>
<dbReference type="Proteomes" id="UP000254817">
    <property type="component" value="Unassembled WGS sequence"/>
</dbReference>
<dbReference type="AlphaFoldDB" id="A0A376MRU2"/>
<proteinExistence type="predicted"/>